<dbReference type="RefSeq" id="WP_131925197.1">
    <property type="nucleotide sequence ID" value="NZ_SMAG01000005.1"/>
</dbReference>
<evidence type="ECO:0000256" key="1">
    <source>
        <dbReference type="ARBA" id="ARBA00022490"/>
    </source>
</evidence>
<dbReference type="PANTHER" id="PTHR37300:SF1">
    <property type="entry name" value="UPF0291 PROTEIN YNZC"/>
    <property type="match status" value="1"/>
</dbReference>
<reference evidence="3 4" key="1">
    <citation type="submission" date="2019-03" db="EMBL/GenBank/DDBJ databases">
        <title>Genomic Encyclopedia of Type Strains, Phase IV (KMG-IV): sequencing the most valuable type-strain genomes for metagenomic binning, comparative biology and taxonomic classification.</title>
        <authorList>
            <person name="Goeker M."/>
        </authorList>
    </citation>
    <scope>NUCLEOTIDE SEQUENCE [LARGE SCALE GENOMIC DNA]</scope>
    <source>
        <strain evidence="3 4">DSM 45707</strain>
    </source>
</reference>
<dbReference type="InterPro" id="IPR009242">
    <property type="entry name" value="DUF896"/>
</dbReference>
<dbReference type="OrthoDB" id="390105at2"/>
<dbReference type="HAMAP" id="MF_01103">
    <property type="entry name" value="UPF0291"/>
    <property type="match status" value="1"/>
</dbReference>
<dbReference type="AlphaFoldDB" id="A0A4R3L4K0"/>
<keyword evidence="1 2" id="KW-0963">Cytoplasm</keyword>
<sequence length="58" mass="6962">MIDQQLIARINELAKKKKTIGLNEEEKKEQMKLRQIYLQGIRGQVKQQLDRIHFVDKQ</sequence>
<comment type="subcellular location">
    <subcellularLocation>
        <location evidence="2">Cytoplasm</location>
    </subcellularLocation>
</comment>
<organism evidence="3 4">
    <name type="scientific">Hazenella coriacea</name>
    <dbReference type="NCBI Taxonomy" id="1179467"/>
    <lineage>
        <taxon>Bacteria</taxon>
        <taxon>Bacillati</taxon>
        <taxon>Bacillota</taxon>
        <taxon>Bacilli</taxon>
        <taxon>Bacillales</taxon>
        <taxon>Thermoactinomycetaceae</taxon>
        <taxon>Hazenella</taxon>
    </lineage>
</organism>
<protein>
    <recommendedName>
        <fullName evidence="2">UPF0291 protein EDD58_10574</fullName>
    </recommendedName>
</protein>
<proteinExistence type="inferred from homology"/>
<dbReference type="SUPFAM" id="SSF158221">
    <property type="entry name" value="YnzC-like"/>
    <property type="match status" value="1"/>
</dbReference>
<evidence type="ECO:0000313" key="4">
    <source>
        <dbReference type="Proteomes" id="UP000294937"/>
    </source>
</evidence>
<dbReference type="PANTHER" id="PTHR37300">
    <property type="entry name" value="UPF0291 PROTEIN CBO2609/CLC_2481"/>
    <property type="match status" value="1"/>
</dbReference>
<accession>A0A4R3L4K0</accession>
<dbReference type="Gene3D" id="1.10.287.540">
    <property type="entry name" value="Helix hairpin bin"/>
    <property type="match status" value="1"/>
</dbReference>
<dbReference type="Proteomes" id="UP000294937">
    <property type="component" value="Unassembled WGS sequence"/>
</dbReference>
<comment type="similarity">
    <text evidence="2">Belongs to the UPF0291 family.</text>
</comment>
<evidence type="ECO:0000256" key="2">
    <source>
        <dbReference type="HAMAP-Rule" id="MF_01103"/>
    </source>
</evidence>
<name>A0A4R3L4K0_9BACL</name>
<dbReference type="GO" id="GO:0005737">
    <property type="term" value="C:cytoplasm"/>
    <property type="evidence" value="ECO:0007669"/>
    <property type="project" value="UniProtKB-SubCell"/>
</dbReference>
<dbReference type="EMBL" id="SMAG01000005">
    <property type="protein sequence ID" value="TCS93865.1"/>
    <property type="molecule type" value="Genomic_DNA"/>
</dbReference>
<comment type="caution">
    <text evidence="3">The sequence shown here is derived from an EMBL/GenBank/DDBJ whole genome shotgun (WGS) entry which is preliminary data.</text>
</comment>
<dbReference type="Pfam" id="PF05979">
    <property type="entry name" value="DUF896"/>
    <property type="match status" value="1"/>
</dbReference>
<evidence type="ECO:0000313" key="3">
    <source>
        <dbReference type="EMBL" id="TCS93865.1"/>
    </source>
</evidence>
<gene>
    <name evidence="3" type="ORF">EDD58_10574</name>
</gene>
<keyword evidence="4" id="KW-1185">Reference proteome</keyword>